<dbReference type="InterPro" id="IPR003399">
    <property type="entry name" value="Mce/MlaD"/>
</dbReference>
<dbReference type="OrthoDB" id="9769132at2"/>
<dbReference type="InterPro" id="IPR052336">
    <property type="entry name" value="MlaD_Phospholipid_Transporter"/>
</dbReference>
<dbReference type="Pfam" id="PF02470">
    <property type="entry name" value="MlaD"/>
    <property type="match status" value="1"/>
</dbReference>
<keyword evidence="2" id="KW-0472">Membrane</keyword>
<evidence type="ECO:0000313" key="5">
    <source>
        <dbReference type="Proteomes" id="UP000030149"/>
    </source>
</evidence>
<evidence type="ECO:0000256" key="2">
    <source>
        <dbReference type="SAM" id="Phobius"/>
    </source>
</evidence>
<keyword evidence="2" id="KW-1133">Transmembrane helix</keyword>
<dbReference type="STRING" id="1107311.Q767_03260"/>
<keyword evidence="5" id="KW-1185">Reference proteome</keyword>
<dbReference type="eggNOG" id="COG1463">
    <property type="taxonomic scope" value="Bacteria"/>
</dbReference>
<dbReference type="RefSeq" id="WP_035629923.1">
    <property type="nucleotide sequence ID" value="NZ_AVCS01000004.1"/>
</dbReference>
<dbReference type="Proteomes" id="UP000030149">
    <property type="component" value="Unassembled WGS sequence"/>
</dbReference>
<keyword evidence="2" id="KW-0812">Transmembrane</keyword>
<feature type="coiled-coil region" evidence="1">
    <location>
        <begin position="230"/>
        <end position="257"/>
    </location>
</feature>
<reference evidence="5" key="1">
    <citation type="submission" date="2013-09" db="EMBL/GenBank/DDBJ databases">
        <authorList>
            <person name="Zeng Z."/>
            <person name="Chen C."/>
        </authorList>
    </citation>
    <scope>NUCLEOTIDE SEQUENCE [LARGE SCALE GENOMIC DNA]</scope>
    <source>
        <strain evidence="5">DK69</strain>
    </source>
</reference>
<sequence>MKISREVKTAILVIGSILLFFWGYSFLKGKNLFDTSRKFYVVYDNVEGLVPAAAVTINGLTVGKVSAITIQDKTGKLLVEIQMDNDLPISKSSTASIYEPGFIGGKQIAINPNFQDSNFAQSGDYLKPAVILGLTASLEKNLAPIQEKLNNVLENADKLMININEILDARTKSNLRQTVTQLNETMANFNSVSGNLDKMLADNKDKLGTAVTNLDKTTGNFAKISEDLEKAKLGETVENLEKTLASVNKMVADMESGKGTMGKLMKDDAMYNNLSKASKELELLLQDVRLHPTRYVNVSMFGKKEKPYVAPKEEQPKK</sequence>
<dbReference type="PATRIC" id="fig|1107311.5.peg.1818"/>
<feature type="transmembrane region" description="Helical" evidence="2">
    <location>
        <begin position="7"/>
        <end position="27"/>
    </location>
</feature>
<dbReference type="Gene3D" id="1.20.58.60">
    <property type="match status" value="1"/>
</dbReference>
<gene>
    <name evidence="4" type="ORF">Q767_03260</name>
</gene>
<protein>
    <submittedName>
        <fullName evidence="4">Organic solvent ABC transporter substrate-binding protein</fullName>
    </submittedName>
</protein>
<name>A0A0A2MYS0_9FLAO</name>
<dbReference type="PANTHER" id="PTHR33371:SF4">
    <property type="entry name" value="INTERMEMBRANE PHOSPHOLIPID TRANSPORT SYSTEM BINDING PROTEIN MLAD"/>
    <property type="match status" value="1"/>
</dbReference>
<keyword evidence="1" id="KW-0175">Coiled coil</keyword>
<accession>A0A0A2MYS0</accession>
<evidence type="ECO:0000313" key="4">
    <source>
        <dbReference type="EMBL" id="KGO96741.1"/>
    </source>
</evidence>
<dbReference type="EMBL" id="JRLZ01000003">
    <property type="protein sequence ID" value="KGO96741.1"/>
    <property type="molecule type" value="Genomic_DNA"/>
</dbReference>
<evidence type="ECO:0000256" key="1">
    <source>
        <dbReference type="SAM" id="Coils"/>
    </source>
</evidence>
<dbReference type="AlphaFoldDB" id="A0A0A2MYS0"/>
<comment type="caution">
    <text evidence="4">The sequence shown here is derived from an EMBL/GenBank/DDBJ whole genome shotgun (WGS) entry which is preliminary data.</text>
</comment>
<dbReference type="PANTHER" id="PTHR33371">
    <property type="entry name" value="INTERMEMBRANE PHOSPHOLIPID TRANSPORT SYSTEM BINDING PROTEIN MLAD-RELATED"/>
    <property type="match status" value="1"/>
</dbReference>
<proteinExistence type="predicted"/>
<evidence type="ECO:0000259" key="3">
    <source>
        <dbReference type="Pfam" id="PF02470"/>
    </source>
</evidence>
<feature type="domain" description="Mce/MlaD" evidence="3">
    <location>
        <begin position="38"/>
        <end position="112"/>
    </location>
</feature>
<organism evidence="4 5">
    <name type="scientific">Flavobacterium enshiense DK69</name>
    <dbReference type="NCBI Taxonomy" id="1107311"/>
    <lineage>
        <taxon>Bacteria</taxon>
        <taxon>Pseudomonadati</taxon>
        <taxon>Bacteroidota</taxon>
        <taxon>Flavobacteriia</taxon>
        <taxon>Flavobacteriales</taxon>
        <taxon>Flavobacteriaceae</taxon>
        <taxon>Flavobacterium</taxon>
    </lineage>
</organism>
<reference evidence="4 5" key="2">
    <citation type="journal article" date="2015" name="Stand. Genomic Sci.">
        <title>High quality draft genomic sequence of Flavobacterium enshiense DK69(T) and comparison among Flavobacterium genomes.</title>
        <authorList>
            <person name="Zeng Z."/>
            <person name="Chen C."/>
            <person name="Du H."/>
            <person name="Wang G."/>
            <person name="Li M."/>
        </authorList>
    </citation>
    <scope>NUCLEOTIDE SEQUENCE [LARGE SCALE GENOMIC DNA]</scope>
    <source>
        <strain evidence="4 5">DK69</strain>
    </source>
</reference>